<name>A0A0B1SZB1_OESDE</name>
<dbReference type="InterPro" id="IPR035940">
    <property type="entry name" value="CAP_sf"/>
</dbReference>
<dbReference type="EMBL" id="KN555701">
    <property type="protein sequence ID" value="KHJ88520.1"/>
    <property type="molecule type" value="Genomic_DNA"/>
</dbReference>
<proteinExistence type="predicted"/>
<sequence>MAWAPTYKLGCGVNKCTNFYAIVCQYSPSDLAYGNQIYEIGDPCTNCPAGFNTCTDYLSSLANGEVVKVNGNKLPKGSNILKMVLSC</sequence>
<dbReference type="AlphaFoldDB" id="A0A0B1SZB1"/>
<dbReference type="Gene3D" id="3.40.33.10">
    <property type="entry name" value="CAP"/>
    <property type="match status" value="1"/>
</dbReference>
<accession>A0A0B1SZB1</accession>
<dbReference type="OrthoDB" id="43654at2759"/>
<dbReference type="Proteomes" id="UP000053660">
    <property type="component" value="Unassembled WGS sequence"/>
</dbReference>
<organism evidence="1 2">
    <name type="scientific">Oesophagostomum dentatum</name>
    <name type="common">Nodular worm</name>
    <dbReference type="NCBI Taxonomy" id="61180"/>
    <lineage>
        <taxon>Eukaryota</taxon>
        <taxon>Metazoa</taxon>
        <taxon>Ecdysozoa</taxon>
        <taxon>Nematoda</taxon>
        <taxon>Chromadorea</taxon>
        <taxon>Rhabditida</taxon>
        <taxon>Rhabditina</taxon>
        <taxon>Rhabditomorpha</taxon>
        <taxon>Strongyloidea</taxon>
        <taxon>Strongylidae</taxon>
        <taxon>Oesophagostomum</taxon>
    </lineage>
</organism>
<keyword evidence="2" id="KW-1185">Reference proteome</keyword>
<evidence type="ECO:0000313" key="2">
    <source>
        <dbReference type="Proteomes" id="UP000053660"/>
    </source>
</evidence>
<dbReference type="SUPFAM" id="SSF55797">
    <property type="entry name" value="PR-1-like"/>
    <property type="match status" value="1"/>
</dbReference>
<gene>
    <name evidence="1" type="ORF">OESDEN_11684</name>
</gene>
<protein>
    <recommendedName>
        <fullName evidence="3">SCP domain-containing protein</fullName>
    </recommendedName>
</protein>
<evidence type="ECO:0008006" key="3">
    <source>
        <dbReference type="Google" id="ProtNLM"/>
    </source>
</evidence>
<evidence type="ECO:0000313" key="1">
    <source>
        <dbReference type="EMBL" id="KHJ88520.1"/>
    </source>
</evidence>
<reference evidence="1 2" key="1">
    <citation type="submission" date="2014-03" db="EMBL/GenBank/DDBJ databases">
        <title>Draft genome of the hookworm Oesophagostomum dentatum.</title>
        <authorList>
            <person name="Mitreva M."/>
        </authorList>
    </citation>
    <scope>NUCLEOTIDE SEQUENCE [LARGE SCALE GENOMIC DNA]</scope>
    <source>
        <strain evidence="1 2">OD-Hann</strain>
    </source>
</reference>